<reference evidence="6 7" key="1">
    <citation type="journal article" date="2012" name="BMC Genomics">
        <title>Comparative genomic analysis and phylogenetic position of Theileria equi.</title>
        <authorList>
            <person name="Kappmeyer L.S."/>
            <person name="Thiagarajan M."/>
            <person name="Herndon D.R."/>
            <person name="Ramsay J.D."/>
            <person name="Caler E."/>
            <person name="Djikeng A."/>
            <person name="Gillespie J.J."/>
            <person name="Lau A.O."/>
            <person name="Roalson E.H."/>
            <person name="Silva J.C."/>
            <person name="Silva M.G."/>
            <person name="Suarez C.E."/>
            <person name="Ueti M.W."/>
            <person name="Nene V.M."/>
            <person name="Mealey R.H."/>
            <person name="Knowles D.P."/>
            <person name="Brayton K.A."/>
        </authorList>
    </citation>
    <scope>NUCLEOTIDE SEQUENCE [LARGE SCALE GENOMIC DNA]</scope>
    <source>
        <strain evidence="6 7">WA</strain>
    </source>
</reference>
<sequence length="1028" mass="115243">MPPVFFKPPLPVNHKAPKGRIVPLTKPDIRLGKCLVTLTPRRIKAEALEKVRLALRRVLKKRCERIVDVHATYPVTKKPDGVKMGQGKGKIDHYVARVPADIKHKCQPRNKKRGKGIDTKEPVPSMICGILSLTYDNHDLTDANDGSINLAKKHNIKELSTYYHKTYDSNNDIIRKPLILKIQDEGGENHWYSNADADKNEQDENEWYKGKPNTRWKLIQSEDDFPTHYPWKGGSKFTKKLNDLTCELHNLHYVDISRDEKLATYHSCSVCSNYSVTVTKENSNVEGYTKYKHEYTTNANSIKYGNTLLKLKDEGVEDEEIPLDSDKIRQLFVHYWEKDTEHTKPLFMEVYVKGFDTTVPVSNNGEKGNSKWTMIEEAGPVSAEMLHQQRCVVYKPVDINISEQAGYPNSYCKIKHGKCLNDRCNGRINVEPYNKYKIPDEYSAYRHIHNTRELLTITGFKNGDRLDEKKPPIWDVKEVIVFFPKCEKNLSDNTTETPLLIYVSSNNEDGATHKWYSRTKGDKGGIEWKVENGLGTNPPDKAFEDGNLLVTTLNRIRGDLELKCPEDIKRELEEQEKAIKEKEAEEKRNKEIAALKAKECTIGELFKALGDDIAPVLGTSVVASVAGLYGTTVALELVKDLIPTSVAQLGSGKDSRDSGHQEYKQLQSRADSDENGGGVPGPEDQEAPPPLPTSTEAKAEDSTAFEVIPDAPSATYSRMVFEEHGNTMKHTMYGNFVKEYHNTMKDIRGYGSDVETYEAAPEVTVPIDVSVLPEAHQAEEAASGKPGSTDIHAEGGEDTRAEKLAGQDAGDYQTEVTQETKSEDTPQSNVSSEPAPPAEAQPFTGASAAKFGGAGEAHISAHKALDLSPPVTLPLSPPNSNQDIIETTISVTTGVLGTSALACFAGWKLYNRYKGDPLVRNLLLRSTTIDKMLIRIMYMDHKIPSKHEYIGYPIIRLPQLSPFLPGERPIFIALERVVANLPISCSFRSQNNHFKVDDPKKAAKDKLERDLEKKRELLRERFSMNIRA</sequence>
<dbReference type="OrthoDB" id="268521at2759"/>
<dbReference type="KEGG" id="beq:BEWA_000990"/>
<dbReference type="GO" id="GO:0032543">
    <property type="term" value="P:mitochondrial translation"/>
    <property type="evidence" value="ECO:0007669"/>
    <property type="project" value="TreeGrafter"/>
</dbReference>
<dbReference type="CDD" id="cd01433">
    <property type="entry name" value="Ribosomal_L16_L10e"/>
    <property type="match status" value="1"/>
</dbReference>
<dbReference type="Gene3D" id="3.90.1170.10">
    <property type="entry name" value="Ribosomal protein L10e/L16"/>
    <property type="match status" value="1"/>
</dbReference>
<gene>
    <name evidence="6" type="ORF">BEWA_000990</name>
</gene>
<dbReference type="InterPro" id="IPR016180">
    <property type="entry name" value="Ribosomal_uL16_dom"/>
</dbReference>
<accession>L0AYM1</accession>
<keyword evidence="2" id="KW-0689">Ribosomal protein</keyword>
<dbReference type="AlphaFoldDB" id="L0AYM1"/>
<evidence type="ECO:0000256" key="5">
    <source>
        <dbReference type="SAM" id="MobiDB-lite"/>
    </source>
</evidence>
<dbReference type="VEuPathDB" id="PiroplasmaDB:BEWA_000990"/>
<protein>
    <submittedName>
        <fullName evidence="6">Uncharacterized protein</fullName>
    </submittedName>
</protein>
<keyword evidence="7" id="KW-1185">Reference proteome</keyword>
<evidence type="ECO:0000313" key="6">
    <source>
        <dbReference type="EMBL" id="AFZ80692.1"/>
    </source>
</evidence>
<keyword evidence="3" id="KW-0687">Ribonucleoprotein</keyword>
<feature type="region of interest" description="Disordered" evidence="5">
    <location>
        <begin position="648"/>
        <end position="703"/>
    </location>
</feature>
<proteinExistence type="inferred from homology"/>
<evidence type="ECO:0000256" key="4">
    <source>
        <dbReference type="SAM" id="Coils"/>
    </source>
</evidence>
<organism evidence="6 7">
    <name type="scientific">Theileria equi strain WA</name>
    <dbReference type="NCBI Taxonomy" id="1537102"/>
    <lineage>
        <taxon>Eukaryota</taxon>
        <taxon>Sar</taxon>
        <taxon>Alveolata</taxon>
        <taxon>Apicomplexa</taxon>
        <taxon>Aconoidasida</taxon>
        <taxon>Piroplasmida</taxon>
        <taxon>Theileriidae</taxon>
        <taxon>Theileria</taxon>
    </lineage>
</organism>
<keyword evidence="4" id="KW-0175">Coiled coil</keyword>
<dbReference type="Pfam" id="PF00252">
    <property type="entry name" value="Ribosomal_L16"/>
    <property type="match status" value="1"/>
</dbReference>
<evidence type="ECO:0000256" key="3">
    <source>
        <dbReference type="ARBA" id="ARBA00023274"/>
    </source>
</evidence>
<dbReference type="InterPro" id="IPR047873">
    <property type="entry name" value="Ribosomal_uL16"/>
</dbReference>
<dbReference type="GeneID" id="15804614"/>
<dbReference type="InterPro" id="IPR000114">
    <property type="entry name" value="Ribosomal_uL16_bact-type"/>
</dbReference>
<dbReference type="InterPro" id="IPR036920">
    <property type="entry name" value="Ribosomal_uL16_sf"/>
</dbReference>
<feature type="region of interest" description="Disordered" evidence="5">
    <location>
        <begin position="804"/>
        <end position="849"/>
    </location>
</feature>
<dbReference type="PANTHER" id="PTHR12220:SF13">
    <property type="entry name" value="LARGE RIBOSOMAL SUBUNIT PROTEIN UL16M"/>
    <property type="match status" value="1"/>
</dbReference>
<feature type="coiled-coil region" evidence="4">
    <location>
        <begin position="565"/>
        <end position="592"/>
    </location>
</feature>
<dbReference type="eggNOG" id="ENOG502SR9P">
    <property type="taxonomic scope" value="Eukaryota"/>
</dbReference>
<evidence type="ECO:0000256" key="1">
    <source>
        <dbReference type="ARBA" id="ARBA00008931"/>
    </source>
</evidence>
<feature type="compositionally biased region" description="Basic and acidic residues" evidence="5">
    <location>
        <begin position="653"/>
        <end position="663"/>
    </location>
</feature>
<dbReference type="GO" id="GO:0005762">
    <property type="term" value="C:mitochondrial large ribosomal subunit"/>
    <property type="evidence" value="ECO:0007669"/>
    <property type="project" value="TreeGrafter"/>
</dbReference>
<dbReference type="GO" id="GO:0019843">
    <property type="term" value="F:rRNA binding"/>
    <property type="evidence" value="ECO:0007669"/>
    <property type="project" value="InterPro"/>
</dbReference>
<comment type="similarity">
    <text evidence="1">Belongs to the universal ribosomal protein uL16 family.</text>
</comment>
<dbReference type="EMBL" id="CP001670">
    <property type="protein sequence ID" value="AFZ80692.1"/>
    <property type="molecule type" value="Genomic_DNA"/>
</dbReference>
<name>L0AYM1_THEEQ</name>
<dbReference type="RefSeq" id="XP_004830358.1">
    <property type="nucleotide sequence ID" value="XM_004830301.1"/>
</dbReference>
<dbReference type="GO" id="GO:0003735">
    <property type="term" value="F:structural constituent of ribosome"/>
    <property type="evidence" value="ECO:0007669"/>
    <property type="project" value="InterPro"/>
</dbReference>
<evidence type="ECO:0000313" key="7">
    <source>
        <dbReference type="Proteomes" id="UP000031512"/>
    </source>
</evidence>
<evidence type="ECO:0000256" key="2">
    <source>
        <dbReference type="ARBA" id="ARBA00022980"/>
    </source>
</evidence>
<dbReference type="Proteomes" id="UP000031512">
    <property type="component" value="Chromosome 3"/>
</dbReference>
<dbReference type="PANTHER" id="PTHR12220">
    <property type="entry name" value="50S/60S RIBOSOMAL PROTEIN L16"/>
    <property type="match status" value="1"/>
</dbReference>
<dbReference type="SUPFAM" id="SSF54686">
    <property type="entry name" value="Ribosomal protein L16p/L10e"/>
    <property type="match status" value="1"/>
</dbReference>